<dbReference type="GO" id="GO:0005783">
    <property type="term" value="C:endoplasmic reticulum"/>
    <property type="evidence" value="ECO:0007669"/>
    <property type="project" value="TreeGrafter"/>
</dbReference>
<keyword evidence="2" id="KW-0732">Signal</keyword>
<comment type="similarity">
    <text evidence="1">Belongs to the protein disulfide isomerase family.</text>
</comment>
<protein>
    <submittedName>
        <fullName evidence="4">Protein disulfide isomerase family member</fullName>
    </submittedName>
</protein>
<dbReference type="InterPro" id="IPR017937">
    <property type="entry name" value="Thioredoxin_CS"/>
</dbReference>
<sequence>MRSFAPLVLSLLGASAVASADATADTTSDVVSLTKDSFKDFMKEHDLVLAEFYAPWCGHCKALAPKYEEAATELKGKNIPLVKVDCTEEEDLCKENGVEGILLSKNLRGPDNSKPYQGARRLTRLSSTWKTVPTRRGVKVRTSRLEPTKVMDLNDVLFGGPSVGGEDVQAAFYAPWCGHCKLAPKYDELAAAYFALHPDVVVKKVDAKIDNTNATVPDYGVSGFPTIKFSFKVSTESVDVNHGRSEQDFVSFLNEKTGIPRTVGGLLDATAGTIALAQNLVPSIKPVTSHAKAASELEDVYALKYSAALKYARYYLKVEDEELSKLEKYAIKEGAARLEVILIKGRSNILKKDEFEEKEAKDEL</sequence>
<proteinExistence type="evidence at transcript level"/>
<dbReference type="Gene3D" id="3.40.30.10">
    <property type="entry name" value="Glutaredoxin"/>
    <property type="match status" value="2"/>
</dbReference>
<evidence type="ECO:0000259" key="3">
    <source>
        <dbReference type="PROSITE" id="PS51352"/>
    </source>
</evidence>
<dbReference type="InterPro" id="IPR051063">
    <property type="entry name" value="PDI"/>
</dbReference>
<dbReference type="Pfam" id="PF00085">
    <property type="entry name" value="Thioredoxin"/>
    <property type="match status" value="2"/>
</dbReference>
<dbReference type="SUPFAM" id="SSF52833">
    <property type="entry name" value="Thioredoxin-like"/>
    <property type="match status" value="2"/>
</dbReference>
<evidence type="ECO:0000313" key="4">
    <source>
        <dbReference type="EMBL" id="AAK50038.2"/>
    </source>
</evidence>
<dbReference type="GO" id="GO:0006457">
    <property type="term" value="P:protein folding"/>
    <property type="evidence" value="ECO:0007669"/>
    <property type="project" value="TreeGrafter"/>
</dbReference>
<reference evidence="4" key="1">
    <citation type="journal article" date="2001" name="Gene">
        <title>Characterization of Aspergillus fumigatus protein disulfide isomerase family gene.</title>
        <authorList>
            <person name="Nigam S."/>
            <person name="Sarma P.V."/>
            <person name="Ghosh P.C."/>
            <person name="Sarma P.U."/>
        </authorList>
    </citation>
    <scope>NUCLEOTIDE SEQUENCE</scope>
</reference>
<keyword evidence="4" id="KW-0413">Isomerase</keyword>
<dbReference type="EMBL" id="AF363787">
    <property type="protein sequence ID" value="AAK50038.2"/>
    <property type="molecule type" value="mRNA"/>
</dbReference>
<dbReference type="PROSITE" id="PS51352">
    <property type="entry name" value="THIOREDOXIN_2"/>
    <property type="match status" value="2"/>
</dbReference>
<dbReference type="PRINTS" id="PR00421">
    <property type="entry name" value="THIOREDOXIN"/>
</dbReference>
<dbReference type="PROSITE" id="PS00194">
    <property type="entry name" value="THIOREDOXIN_1"/>
    <property type="match status" value="1"/>
</dbReference>
<organism evidence="4">
    <name type="scientific">Aspergillus fumigatus</name>
    <name type="common">Neosartorya fumigata</name>
    <dbReference type="NCBI Taxonomy" id="746128"/>
    <lineage>
        <taxon>Eukaryota</taxon>
        <taxon>Fungi</taxon>
        <taxon>Dikarya</taxon>
        <taxon>Ascomycota</taxon>
        <taxon>Pezizomycotina</taxon>
        <taxon>Eurotiomycetes</taxon>
        <taxon>Eurotiomycetidae</taxon>
        <taxon>Eurotiales</taxon>
        <taxon>Aspergillaceae</taxon>
        <taxon>Aspergillus</taxon>
        <taxon>Aspergillus subgen. Fumigati</taxon>
    </lineage>
</organism>
<dbReference type="CDD" id="cd02961">
    <property type="entry name" value="PDI_a_family"/>
    <property type="match status" value="1"/>
</dbReference>
<dbReference type="GO" id="GO:0003756">
    <property type="term" value="F:protein disulfide isomerase activity"/>
    <property type="evidence" value="ECO:0007669"/>
    <property type="project" value="TreeGrafter"/>
</dbReference>
<feature type="signal peptide" evidence="2">
    <location>
        <begin position="1"/>
        <end position="20"/>
    </location>
</feature>
<evidence type="ECO:0000256" key="1">
    <source>
        <dbReference type="ARBA" id="ARBA00006347"/>
    </source>
</evidence>
<feature type="domain" description="Thioredoxin" evidence="3">
    <location>
        <begin position="142"/>
        <end position="299"/>
    </location>
</feature>
<feature type="domain" description="Thioredoxin" evidence="3">
    <location>
        <begin position="10"/>
        <end position="134"/>
    </location>
</feature>
<dbReference type="AlphaFoldDB" id="Q96W60"/>
<name>Q96W60_ASPFM</name>
<dbReference type="PANTHER" id="PTHR45672">
    <property type="entry name" value="PROTEIN DISULFIDE-ISOMERASE C17H9.14C-RELATED"/>
    <property type="match status" value="1"/>
</dbReference>
<dbReference type="InterPro" id="IPR013766">
    <property type="entry name" value="Thioredoxin_domain"/>
</dbReference>
<dbReference type="InterPro" id="IPR036249">
    <property type="entry name" value="Thioredoxin-like_sf"/>
</dbReference>
<accession>Q96W60</accession>
<evidence type="ECO:0000256" key="2">
    <source>
        <dbReference type="SAM" id="SignalP"/>
    </source>
</evidence>
<feature type="chain" id="PRO_5004324200" evidence="2">
    <location>
        <begin position="21"/>
        <end position="364"/>
    </location>
</feature>